<dbReference type="InterPro" id="IPR052716">
    <property type="entry name" value="MOSC_domain"/>
</dbReference>
<name>A0A2N3L4W0_9PROT</name>
<dbReference type="AlphaFoldDB" id="A0A2N3L4W0"/>
<dbReference type="GO" id="GO:0003824">
    <property type="term" value="F:catalytic activity"/>
    <property type="evidence" value="ECO:0007669"/>
    <property type="project" value="InterPro"/>
</dbReference>
<dbReference type="Proteomes" id="UP000233332">
    <property type="component" value="Unassembled WGS sequence"/>
</dbReference>
<dbReference type="GO" id="GO:0030170">
    <property type="term" value="F:pyridoxal phosphate binding"/>
    <property type="evidence" value="ECO:0007669"/>
    <property type="project" value="InterPro"/>
</dbReference>
<dbReference type="PROSITE" id="PS51340">
    <property type="entry name" value="MOSC"/>
    <property type="match status" value="1"/>
</dbReference>
<feature type="domain" description="MOSC" evidence="1">
    <location>
        <begin position="21"/>
        <end position="148"/>
    </location>
</feature>
<evidence type="ECO:0000259" key="1">
    <source>
        <dbReference type="PROSITE" id="PS51340"/>
    </source>
</evidence>
<comment type="caution">
    <text evidence="2">The sequence shown here is derived from an EMBL/GenBank/DDBJ whole genome shotgun (WGS) entry which is preliminary data.</text>
</comment>
<organism evidence="2 3">
    <name type="scientific">Thalassospira lohafexi</name>
    <dbReference type="NCBI Taxonomy" id="744227"/>
    <lineage>
        <taxon>Bacteria</taxon>
        <taxon>Pseudomonadati</taxon>
        <taxon>Pseudomonadota</taxon>
        <taxon>Alphaproteobacteria</taxon>
        <taxon>Rhodospirillales</taxon>
        <taxon>Thalassospiraceae</taxon>
        <taxon>Thalassospira</taxon>
    </lineage>
</organism>
<dbReference type="InterPro" id="IPR005302">
    <property type="entry name" value="MoCF_Sase_C"/>
</dbReference>
<dbReference type="RefSeq" id="WP_101303056.1">
    <property type="nucleotide sequence ID" value="NZ_NXGX01000005.1"/>
</dbReference>
<gene>
    <name evidence="2" type="ORF">COO92_13935</name>
</gene>
<dbReference type="Pfam" id="PF03473">
    <property type="entry name" value="MOSC"/>
    <property type="match status" value="1"/>
</dbReference>
<reference evidence="2 3" key="1">
    <citation type="submission" date="2017-09" db="EMBL/GenBank/DDBJ databases">
        <title>Biodiversity and function of Thalassospira species in the particle-attached aromatic-hydrocarbon-degrading consortia from the surface seawater of the China South Sea.</title>
        <authorList>
            <person name="Dong C."/>
            <person name="Lai Q."/>
            <person name="Shao Z."/>
        </authorList>
    </citation>
    <scope>NUCLEOTIDE SEQUENCE [LARGE SCALE GENOMIC DNA]</scope>
    <source>
        <strain evidence="2 3">139Z-12</strain>
    </source>
</reference>
<keyword evidence="3" id="KW-1185">Reference proteome</keyword>
<sequence length="152" mass="16486">MTGQAKLIGIARKAKSRAPMETLEKVACSTALGVDGDYRGKLRKRQVTILSNEDWQTACAVIDRADLPWTTRRANLLVSGIPLPRDIGAKISIGSVVFEITGETDPCRRMEDAAKGLEEALRPDWRGGVTCRVIKDGTIQCGDAVQITSMAD</sequence>
<dbReference type="SUPFAM" id="SSF50800">
    <property type="entry name" value="PK beta-barrel domain-like"/>
    <property type="match status" value="1"/>
</dbReference>
<evidence type="ECO:0000313" key="2">
    <source>
        <dbReference type="EMBL" id="PKR57863.1"/>
    </source>
</evidence>
<accession>A0A2N3L4W0</accession>
<dbReference type="PANTHER" id="PTHR36930:SF1">
    <property type="entry name" value="MOSC DOMAIN-CONTAINING PROTEIN"/>
    <property type="match status" value="1"/>
</dbReference>
<dbReference type="InterPro" id="IPR011037">
    <property type="entry name" value="Pyrv_Knase-like_insert_dom_sf"/>
</dbReference>
<protein>
    <submittedName>
        <fullName evidence="2">MOSC domain-containing protein</fullName>
    </submittedName>
</protein>
<dbReference type="PANTHER" id="PTHR36930">
    <property type="entry name" value="METAL-SULFUR CLUSTER BIOSYNTHESIS PROTEINS YUAD-RELATED"/>
    <property type="match status" value="1"/>
</dbReference>
<dbReference type="EMBL" id="NXGX01000005">
    <property type="protein sequence ID" value="PKR57863.1"/>
    <property type="molecule type" value="Genomic_DNA"/>
</dbReference>
<evidence type="ECO:0000313" key="3">
    <source>
        <dbReference type="Proteomes" id="UP000233332"/>
    </source>
</evidence>
<proteinExistence type="predicted"/>
<dbReference type="Gene3D" id="2.40.33.20">
    <property type="entry name" value="PK beta-barrel domain-like"/>
    <property type="match status" value="1"/>
</dbReference>
<dbReference type="GO" id="GO:0030151">
    <property type="term" value="F:molybdenum ion binding"/>
    <property type="evidence" value="ECO:0007669"/>
    <property type="project" value="InterPro"/>
</dbReference>